<dbReference type="AlphaFoldDB" id="A0A4Z2HRV1"/>
<keyword evidence="2" id="KW-1185">Reference proteome</keyword>
<organism evidence="1 2">
    <name type="scientific">Liparis tanakae</name>
    <name type="common">Tanaka's snailfish</name>
    <dbReference type="NCBI Taxonomy" id="230148"/>
    <lineage>
        <taxon>Eukaryota</taxon>
        <taxon>Metazoa</taxon>
        <taxon>Chordata</taxon>
        <taxon>Craniata</taxon>
        <taxon>Vertebrata</taxon>
        <taxon>Euteleostomi</taxon>
        <taxon>Actinopterygii</taxon>
        <taxon>Neopterygii</taxon>
        <taxon>Teleostei</taxon>
        <taxon>Neoteleostei</taxon>
        <taxon>Acanthomorphata</taxon>
        <taxon>Eupercaria</taxon>
        <taxon>Perciformes</taxon>
        <taxon>Cottioidei</taxon>
        <taxon>Cottales</taxon>
        <taxon>Liparidae</taxon>
        <taxon>Liparis</taxon>
    </lineage>
</organism>
<gene>
    <name evidence="1" type="ORF">EYF80_021263</name>
</gene>
<reference evidence="1 2" key="1">
    <citation type="submission" date="2019-03" db="EMBL/GenBank/DDBJ databases">
        <title>First draft genome of Liparis tanakae, snailfish: a comprehensive survey of snailfish specific genes.</title>
        <authorList>
            <person name="Kim W."/>
            <person name="Song I."/>
            <person name="Jeong J.-H."/>
            <person name="Kim D."/>
            <person name="Kim S."/>
            <person name="Ryu S."/>
            <person name="Song J.Y."/>
            <person name="Lee S.K."/>
        </authorList>
    </citation>
    <scope>NUCLEOTIDE SEQUENCE [LARGE SCALE GENOMIC DNA]</scope>
    <source>
        <tissue evidence="1">Muscle</tissue>
    </source>
</reference>
<dbReference type="Proteomes" id="UP000314294">
    <property type="component" value="Unassembled WGS sequence"/>
</dbReference>
<name>A0A4Z2HRV1_9TELE</name>
<evidence type="ECO:0000313" key="1">
    <source>
        <dbReference type="EMBL" id="TNN68478.1"/>
    </source>
</evidence>
<sequence>MHHSNTSLSGPRCTFSSRRSLSEAVTGKQLTACSACSNHTASASRLLTRVQVQLSIRADALRQQRLGIGQPLVQVVLVTVELPPLLYSAMAHAPVAVVVHAVEAVPLGVELREGVSDLGDLGGGRVANGVRLPLVDPRDPLTNTLQILFDILEKDKEDSAAP</sequence>
<dbReference type="EMBL" id="SRLO01000189">
    <property type="protein sequence ID" value="TNN68478.1"/>
    <property type="molecule type" value="Genomic_DNA"/>
</dbReference>
<accession>A0A4Z2HRV1</accession>
<evidence type="ECO:0000313" key="2">
    <source>
        <dbReference type="Proteomes" id="UP000314294"/>
    </source>
</evidence>
<proteinExistence type="predicted"/>
<protein>
    <submittedName>
        <fullName evidence="1">Uncharacterized protein</fullName>
    </submittedName>
</protein>
<comment type="caution">
    <text evidence="1">The sequence shown here is derived from an EMBL/GenBank/DDBJ whole genome shotgun (WGS) entry which is preliminary data.</text>
</comment>